<feature type="region of interest" description="Disordered" evidence="1">
    <location>
        <begin position="184"/>
        <end position="221"/>
    </location>
</feature>
<dbReference type="AlphaFoldDB" id="A0A239HTH4"/>
<accession>A0A239HTH4</accession>
<feature type="compositionally biased region" description="Gly residues" evidence="1">
    <location>
        <begin position="212"/>
        <end position="221"/>
    </location>
</feature>
<proteinExistence type="predicted"/>
<name>A0A239HTH4_9PSED</name>
<keyword evidence="3" id="KW-1185">Reference proteome</keyword>
<gene>
    <name evidence="2" type="ORF">SAMN05444352_116102</name>
</gene>
<dbReference type="Proteomes" id="UP000198407">
    <property type="component" value="Unassembled WGS sequence"/>
</dbReference>
<evidence type="ECO:0000256" key="1">
    <source>
        <dbReference type="SAM" id="MobiDB-lite"/>
    </source>
</evidence>
<dbReference type="EMBL" id="FZOL01000016">
    <property type="protein sequence ID" value="SNS84629.1"/>
    <property type="molecule type" value="Genomic_DNA"/>
</dbReference>
<reference evidence="3" key="1">
    <citation type="submission" date="2017-06" db="EMBL/GenBank/DDBJ databases">
        <authorList>
            <person name="Varghese N."/>
            <person name="Submissions S."/>
        </authorList>
    </citation>
    <scope>NUCLEOTIDE SEQUENCE [LARGE SCALE GENOMIC DNA]</scope>
    <source>
        <strain evidence="3">DSM 22348</strain>
    </source>
</reference>
<protein>
    <submittedName>
        <fullName evidence="2">Uncharacterized protein</fullName>
    </submittedName>
</protein>
<evidence type="ECO:0000313" key="2">
    <source>
        <dbReference type="EMBL" id="SNS84629.1"/>
    </source>
</evidence>
<organism evidence="2 3">
    <name type="scientific">Pseudomonas japonica</name>
    <dbReference type="NCBI Taxonomy" id="256466"/>
    <lineage>
        <taxon>Bacteria</taxon>
        <taxon>Pseudomonadati</taxon>
        <taxon>Pseudomonadota</taxon>
        <taxon>Gammaproteobacteria</taxon>
        <taxon>Pseudomonadales</taxon>
        <taxon>Pseudomonadaceae</taxon>
        <taxon>Pseudomonas</taxon>
    </lineage>
</organism>
<sequence>MESLRWHGLTGWGFPGSVDLEFSNRPVRTRMPGGVAGARPDGRPLCRFVLAKMDENRLLLHPALRCAPGPLTPAPARAPRPTTCYASLHLASSATPKVLRTAPADTSVRPPDVASYGWRHDELIFENNIGIGNPIHAICFRSCSCSACAYVQTQPIATSAGRVEVSGGGRCVAPFGVSRRREVKTCAASRRPRSPRKAPEGGDPKRSVGPAVGAGGFRPFC</sequence>
<evidence type="ECO:0000313" key="3">
    <source>
        <dbReference type="Proteomes" id="UP000198407"/>
    </source>
</evidence>
<feature type="compositionally biased region" description="Basic and acidic residues" evidence="1">
    <location>
        <begin position="197"/>
        <end position="206"/>
    </location>
</feature>